<evidence type="ECO:0000313" key="3">
    <source>
        <dbReference type="Proteomes" id="UP000029452"/>
    </source>
</evidence>
<sequence>MKINILSDIHLESYPLAEITFDGDTVSPNKFERLFPGIWDCDTLVLAGDIVTSPKMLADLVQHAPVPVVYVLGNHEYYGLRWENTAELYQSELGKTSMGITLSQRSLVLGDIHFIGATLWTDFNKNDPLVVFDAARRIADFRRIAGCTTEKMRERFLKDKAFLENELKENFFPKDRTVVVTHFAPSYLSQHRAFSPGGVGYYFVSDLEDLILRHQPALWIHGHTHDSCDYRIGSTRMVSCQPGYEWEARGRKNTPLSIVL</sequence>
<organism evidence="2 3">
    <name type="scientific">Leptospirillum ferriphilum</name>
    <dbReference type="NCBI Taxonomy" id="178606"/>
    <lineage>
        <taxon>Bacteria</taxon>
        <taxon>Pseudomonadati</taxon>
        <taxon>Nitrospirota</taxon>
        <taxon>Nitrospiria</taxon>
        <taxon>Nitrospirales</taxon>
        <taxon>Nitrospiraceae</taxon>
        <taxon>Leptospirillum</taxon>
    </lineage>
</organism>
<dbReference type="EMBL" id="JPGK01000006">
    <property type="protein sequence ID" value="KGA93442.1"/>
    <property type="molecule type" value="Genomic_DNA"/>
</dbReference>
<accession>A0A094WCR0</accession>
<evidence type="ECO:0000259" key="1">
    <source>
        <dbReference type="Pfam" id="PF00149"/>
    </source>
</evidence>
<dbReference type="SUPFAM" id="SSF56300">
    <property type="entry name" value="Metallo-dependent phosphatases"/>
    <property type="match status" value="1"/>
</dbReference>
<comment type="caution">
    <text evidence="2">The sequence shown here is derived from an EMBL/GenBank/DDBJ whole genome shotgun (WGS) entry which is preliminary data.</text>
</comment>
<dbReference type="PANTHER" id="PTHR37844">
    <property type="entry name" value="SER/THR PROTEIN PHOSPHATASE SUPERFAMILY (AFU_ORTHOLOGUE AFUA_1G14840)"/>
    <property type="match status" value="1"/>
</dbReference>
<feature type="domain" description="Calcineurin-like phosphoesterase" evidence="1">
    <location>
        <begin position="1"/>
        <end position="226"/>
    </location>
</feature>
<evidence type="ECO:0000313" key="2">
    <source>
        <dbReference type="EMBL" id="KGA93442.1"/>
    </source>
</evidence>
<proteinExistence type="predicted"/>
<dbReference type="Pfam" id="PF00149">
    <property type="entry name" value="Metallophos"/>
    <property type="match status" value="1"/>
</dbReference>
<dbReference type="PANTHER" id="PTHR37844:SF2">
    <property type="entry name" value="SER_THR PROTEIN PHOSPHATASE SUPERFAMILY (AFU_ORTHOLOGUE AFUA_1G14840)"/>
    <property type="match status" value="1"/>
</dbReference>
<gene>
    <name evidence="2" type="ORF">LptCag_0055</name>
</gene>
<dbReference type="Gene3D" id="3.60.21.10">
    <property type="match status" value="1"/>
</dbReference>
<dbReference type="PATRIC" id="fig|178606.4.peg.1653"/>
<name>A0A094WCR0_9BACT</name>
<dbReference type="RefSeq" id="WP_052157883.1">
    <property type="nucleotide sequence ID" value="NZ_JPGK01000006.1"/>
</dbReference>
<dbReference type="GO" id="GO:0016787">
    <property type="term" value="F:hydrolase activity"/>
    <property type="evidence" value="ECO:0007669"/>
    <property type="project" value="InterPro"/>
</dbReference>
<dbReference type="InterPro" id="IPR004843">
    <property type="entry name" value="Calcineurin-like_PHP"/>
</dbReference>
<protein>
    <submittedName>
        <fullName evidence="2">Ser/Thr protein phosphatase family protein</fullName>
    </submittedName>
</protein>
<dbReference type="Proteomes" id="UP000029452">
    <property type="component" value="Unassembled WGS sequence"/>
</dbReference>
<reference evidence="2 3" key="1">
    <citation type="submission" date="2014-06" db="EMBL/GenBank/DDBJ databases">
        <title>Draft genome sequence of iron oxidizing acidophile Leptospirillum ferriphilum DSM14647.</title>
        <authorList>
            <person name="Cardenas J.P."/>
            <person name="Lazcano M."/>
            <person name="Ossandon F.J."/>
            <person name="Corbett M."/>
            <person name="Holmes D.S."/>
            <person name="Watkin E."/>
        </authorList>
    </citation>
    <scope>NUCLEOTIDE SEQUENCE [LARGE SCALE GENOMIC DNA]</scope>
    <source>
        <strain evidence="2 3">DSM 14647</strain>
    </source>
</reference>
<dbReference type="AlphaFoldDB" id="A0A094WCR0"/>
<dbReference type="InterPro" id="IPR029052">
    <property type="entry name" value="Metallo-depent_PP-like"/>
</dbReference>